<feature type="compositionally biased region" description="Basic and acidic residues" evidence="2">
    <location>
        <begin position="333"/>
        <end position="343"/>
    </location>
</feature>
<dbReference type="AlphaFoldDB" id="A0A835J0F2"/>
<protein>
    <submittedName>
        <fullName evidence="3">Uncharacterized protein</fullName>
    </submittedName>
</protein>
<reference evidence="3 4" key="1">
    <citation type="submission" date="2020-10" db="EMBL/GenBank/DDBJ databases">
        <title>Plant Genome Project.</title>
        <authorList>
            <person name="Zhang R.-G."/>
        </authorList>
    </citation>
    <scope>NUCLEOTIDE SEQUENCE [LARGE SCALE GENOMIC DNA]</scope>
    <source>
        <strain evidence="3">FAFU-HL-1</strain>
        <tissue evidence="3">Leaf</tissue>
    </source>
</reference>
<gene>
    <name evidence="3" type="ORF">SADUNF_Sadunf19G0041300</name>
</gene>
<evidence type="ECO:0000313" key="3">
    <source>
        <dbReference type="EMBL" id="KAF9661183.1"/>
    </source>
</evidence>
<dbReference type="OrthoDB" id="839242at2759"/>
<dbReference type="EMBL" id="JADGMS010000019">
    <property type="protein sequence ID" value="KAF9661183.1"/>
    <property type="molecule type" value="Genomic_DNA"/>
</dbReference>
<proteinExistence type="predicted"/>
<keyword evidence="4" id="KW-1185">Reference proteome</keyword>
<organism evidence="3 4">
    <name type="scientific">Salix dunnii</name>
    <dbReference type="NCBI Taxonomy" id="1413687"/>
    <lineage>
        <taxon>Eukaryota</taxon>
        <taxon>Viridiplantae</taxon>
        <taxon>Streptophyta</taxon>
        <taxon>Embryophyta</taxon>
        <taxon>Tracheophyta</taxon>
        <taxon>Spermatophyta</taxon>
        <taxon>Magnoliopsida</taxon>
        <taxon>eudicotyledons</taxon>
        <taxon>Gunneridae</taxon>
        <taxon>Pentapetalae</taxon>
        <taxon>rosids</taxon>
        <taxon>fabids</taxon>
        <taxon>Malpighiales</taxon>
        <taxon>Salicaceae</taxon>
        <taxon>Saliceae</taxon>
        <taxon>Salix</taxon>
    </lineage>
</organism>
<feature type="compositionally biased region" description="Basic and acidic residues" evidence="2">
    <location>
        <begin position="298"/>
        <end position="309"/>
    </location>
</feature>
<name>A0A835J0F2_9ROSI</name>
<evidence type="ECO:0000256" key="1">
    <source>
        <dbReference type="SAM" id="Coils"/>
    </source>
</evidence>
<accession>A0A835J0F2</accession>
<dbReference type="Proteomes" id="UP000657918">
    <property type="component" value="Unassembled WGS sequence"/>
</dbReference>
<keyword evidence="1" id="KW-0175">Coiled coil</keyword>
<comment type="caution">
    <text evidence="3">The sequence shown here is derived from an EMBL/GenBank/DDBJ whole genome shotgun (WGS) entry which is preliminary data.</text>
</comment>
<feature type="region of interest" description="Disordered" evidence="2">
    <location>
        <begin position="263"/>
        <end position="343"/>
    </location>
</feature>
<evidence type="ECO:0000256" key="2">
    <source>
        <dbReference type="SAM" id="MobiDB-lite"/>
    </source>
</evidence>
<sequence length="343" mass="39983">MEMQSQQGLFTIKRQAPQRRQLTTVRGRGRGRGRGIAPYFGPRVTDEEHYTFQATEKISLGDVELFNLQGCGVEYQVSEGHTPNKTQKIILDNLWYSAKQNHLAYFKIAMVALSSYFMQEQEASSSSVTCQNCKTYRGQIAEVIGQINNKDEQIQSLHERIMELEAHVNTLESAPQAMQPQHQQRQQNLMQQQKPLLQVKEEVDRSKQIEFSLLKIERQTRELLQRVKFLPCMQDQVLRQYLHRRYDLSDSEIKSMRKILDLPVDDLPPQGKYQDEEEKDEAQDEVRPIFKQGSFTLSKEDSPLDDYSRRHLHRQHPQRWTGSPKLVQGKRKKLEDKAPATAM</sequence>
<feature type="coiled-coil region" evidence="1">
    <location>
        <begin position="147"/>
        <end position="174"/>
    </location>
</feature>
<evidence type="ECO:0000313" key="4">
    <source>
        <dbReference type="Proteomes" id="UP000657918"/>
    </source>
</evidence>